<evidence type="ECO:0000256" key="3">
    <source>
        <dbReference type="ARBA" id="ARBA00006171"/>
    </source>
</evidence>
<dbReference type="GO" id="GO:0005829">
    <property type="term" value="C:cytosol"/>
    <property type="evidence" value="ECO:0007669"/>
    <property type="project" value="TreeGrafter"/>
</dbReference>
<organism evidence="5 6">
    <name type="scientific">Advenella kashmirensis</name>
    <dbReference type="NCBI Taxonomy" id="310575"/>
    <lineage>
        <taxon>Bacteria</taxon>
        <taxon>Pseudomonadati</taxon>
        <taxon>Pseudomonadota</taxon>
        <taxon>Betaproteobacteria</taxon>
        <taxon>Burkholderiales</taxon>
        <taxon>Alcaligenaceae</taxon>
    </lineage>
</organism>
<reference evidence="5 6" key="1">
    <citation type="journal article" date="2018" name="Nat. Biotechnol.">
        <title>A standardized bacterial taxonomy based on genome phylogeny substantially revises the tree of life.</title>
        <authorList>
            <person name="Parks D.H."/>
            <person name="Chuvochina M."/>
            <person name="Waite D.W."/>
            <person name="Rinke C."/>
            <person name="Skarshewski A."/>
            <person name="Chaumeil P.A."/>
            <person name="Hugenholtz P."/>
        </authorList>
    </citation>
    <scope>NUCLEOTIDE SEQUENCE [LARGE SCALE GENOMIC DNA]</scope>
    <source>
        <strain evidence="5">UBA10707</strain>
    </source>
</reference>
<dbReference type="InterPro" id="IPR006439">
    <property type="entry name" value="HAD-SF_hydro_IA"/>
</dbReference>
<evidence type="ECO:0000313" key="5">
    <source>
        <dbReference type="EMBL" id="HBP30172.1"/>
    </source>
</evidence>
<gene>
    <name evidence="5" type="ORF">DD666_12235</name>
</gene>
<evidence type="ECO:0000256" key="1">
    <source>
        <dbReference type="ARBA" id="ARBA00000830"/>
    </source>
</evidence>
<dbReference type="InterPro" id="IPR023214">
    <property type="entry name" value="HAD_sf"/>
</dbReference>
<dbReference type="Proteomes" id="UP000264036">
    <property type="component" value="Unassembled WGS sequence"/>
</dbReference>
<dbReference type="EMBL" id="DOEK01000029">
    <property type="protein sequence ID" value="HBP30172.1"/>
    <property type="molecule type" value="Genomic_DNA"/>
</dbReference>
<dbReference type="InterPro" id="IPR050155">
    <property type="entry name" value="HAD-like_hydrolase_sf"/>
</dbReference>
<dbReference type="InterPro" id="IPR023198">
    <property type="entry name" value="PGP-like_dom2"/>
</dbReference>
<dbReference type="SFLD" id="SFLDS00003">
    <property type="entry name" value="Haloacid_Dehalogenase"/>
    <property type="match status" value="1"/>
</dbReference>
<dbReference type="Gene3D" id="1.10.150.240">
    <property type="entry name" value="Putative phosphatase, domain 2"/>
    <property type="match status" value="1"/>
</dbReference>
<evidence type="ECO:0000313" key="6">
    <source>
        <dbReference type="Proteomes" id="UP000264036"/>
    </source>
</evidence>
<dbReference type="InterPro" id="IPR041492">
    <property type="entry name" value="HAD_2"/>
</dbReference>
<comment type="similarity">
    <text evidence="3">Belongs to the HAD-like hydrolase superfamily. CbbY/CbbZ/Gph/YieH family.</text>
</comment>
<dbReference type="NCBIfam" id="TIGR01549">
    <property type="entry name" value="HAD-SF-IA-v1"/>
    <property type="match status" value="1"/>
</dbReference>
<evidence type="ECO:0000256" key="2">
    <source>
        <dbReference type="ARBA" id="ARBA00004818"/>
    </source>
</evidence>
<dbReference type="Gene3D" id="3.40.50.1000">
    <property type="entry name" value="HAD superfamily/HAD-like"/>
    <property type="match status" value="1"/>
</dbReference>
<dbReference type="InterPro" id="IPR036412">
    <property type="entry name" value="HAD-like_sf"/>
</dbReference>
<dbReference type="SUPFAM" id="SSF56784">
    <property type="entry name" value="HAD-like"/>
    <property type="match status" value="1"/>
</dbReference>
<comment type="pathway">
    <text evidence="2">Organic acid metabolism; glycolate biosynthesis; glycolate from 2-phosphoglycolate: step 1/1.</text>
</comment>
<dbReference type="EC" id="3.1.3.18" evidence="4"/>
<dbReference type="PANTHER" id="PTHR43434">
    <property type="entry name" value="PHOSPHOGLYCOLATE PHOSPHATASE"/>
    <property type="match status" value="1"/>
</dbReference>
<dbReference type="GO" id="GO:0006281">
    <property type="term" value="P:DNA repair"/>
    <property type="evidence" value="ECO:0007669"/>
    <property type="project" value="TreeGrafter"/>
</dbReference>
<proteinExistence type="inferred from homology"/>
<sequence length="232" mass="25440">MLNTLPAGLKLHSLLTQDDVRGLVFDLDGTIIDSAPDIIQGMRLTFEQAGLDQLPSDYFPDALHGTRDGIMRSIIADMGWQVPADFESLKTRFVQNYAALDHMNTSVYAGAQDVLEACRDAALPMGICTNKIYESAVSATHKMGIHGLFDYISGSDSWSQAKPSPVPLLETIRMLGLKPEQCLYFGDTSVDAECARDAGVRFVLHTAGYGGSSLNDTPRDFMFQRWDELLAA</sequence>
<dbReference type="Pfam" id="PF13419">
    <property type="entry name" value="HAD_2"/>
    <property type="match status" value="1"/>
</dbReference>
<comment type="catalytic activity">
    <reaction evidence="1">
        <text>2-phosphoglycolate + H2O = glycolate + phosphate</text>
        <dbReference type="Rhea" id="RHEA:14369"/>
        <dbReference type="ChEBI" id="CHEBI:15377"/>
        <dbReference type="ChEBI" id="CHEBI:29805"/>
        <dbReference type="ChEBI" id="CHEBI:43474"/>
        <dbReference type="ChEBI" id="CHEBI:58033"/>
        <dbReference type="EC" id="3.1.3.18"/>
    </reaction>
</comment>
<dbReference type="PANTHER" id="PTHR43434:SF1">
    <property type="entry name" value="PHOSPHOGLYCOLATE PHOSPHATASE"/>
    <property type="match status" value="1"/>
</dbReference>
<evidence type="ECO:0000256" key="4">
    <source>
        <dbReference type="ARBA" id="ARBA00013078"/>
    </source>
</evidence>
<dbReference type="AlphaFoldDB" id="A0A356LGZ1"/>
<dbReference type="SFLD" id="SFLDG01129">
    <property type="entry name" value="C1.5:_HAD__Beta-PGM__Phosphata"/>
    <property type="match status" value="1"/>
</dbReference>
<accession>A0A356LGZ1</accession>
<dbReference type="GO" id="GO:0008967">
    <property type="term" value="F:phosphoglycolate phosphatase activity"/>
    <property type="evidence" value="ECO:0007669"/>
    <property type="project" value="UniProtKB-EC"/>
</dbReference>
<protein>
    <recommendedName>
        <fullName evidence="4">phosphoglycolate phosphatase</fullName>
        <ecNumber evidence="4">3.1.3.18</ecNumber>
    </recommendedName>
</protein>
<comment type="caution">
    <text evidence="5">The sequence shown here is derived from an EMBL/GenBank/DDBJ whole genome shotgun (WGS) entry which is preliminary data.</text>
</comment>
<name>A0A356LGZ1_9BURK</name>